<feature type="active site" description="Proton acceptor" evidence="4">
    <location>
        <position position="383"/>
    </location>
</feature>
<dbReference type="InterPro" id="IPR000542">
    <property type="entry name" value="Carn_acyl_trans"/>
</dbReference>
<organism evidence="6 7">
    <name type="scientific">Hondaea fermentalgiana</name>
    <dbReference type="NCBI Taxonomy" id="2315210"/>
    <lineage>
        <taxon>Eukaryota</taxon>
        <taxon>Sar</taxon>
        <taxon>Stramenopiles</taxon>
        <taxon>Bigyra</taxon>
        <taxon>Labyrinthulomycetes</taxon>
        <taxon>Thraustochytrida</taxon>
        <taxon>Thraustochytriidae</taxon>
        <taxon>Hondaea</taxon>
    </lineage>
</organism>
<dbReference type="InterPro" id="IPR023213">
    <property type="entry name" value="CAT-like_dom_sf"/>
</dbReference>
<dbReference type="Pfam" id="PF00755">
    <property type="entry name" value="Carn_acyltransf"/>
    <property type="match status" value="1"/>
</dbReference>
<sequence length="670" mass="73515">MTRVAAVGRSASKAAAAAAANAGALGTWTRARGGAGLNAARAGAGTIAGTADAKMATREMSGKAELPKFEYEVSKLYDTNYLDVPKLPLPEVKDTLKRYLETVRPVASDEEFENTKKLAEDFEAKHAAALQGELQRMNESPGYPYSYIEQFWDDMYLGGRFEIMVGSNPFYALPDEKDPSEMQGTRRAARLASAFVRWWLKVVNGELEADMERDKPCCMYGMGLVFGATRIPGVGRDSLGTNFDRKHIIVMRNHNFYRVDVIDENGDAISAENLEAVLEKVKAEADANPGDVSGDVGLLTGCERDFWAQARERLVKSSETNAATLAEIDDCLFGICLQDVDTSASVADRSDYFLHGRDGSNRWFDKHVIVPTTEGALGVNFDHTFGDGLTWNRMVSEAWADMHGAKPPGNFAPLREPSKTFEGSYKPLTWELSEENKADLKAAHEANIKLAGDVDTAVLDFQDFGKNRVKLMKMSPDAACQMAFQLAYARLHGQNATVYESCAMKSYFHGRTETIRTATAEMGNFIKVFDDASSTDEQKREAVLAAAAMHVNVAKGAKSASGPYQGVDRHMHAMKCVAQKNGLEIDLFKDPMYAKSSKWILSTSNVTAPFIQQFGFGAVVGDGYGLGYLTQADYIMVNITSYKSCAETDSAKMAEAITGVFRDFDKLFQE</sequence>
<dbReference type="GO" id="GO:0006635">
    <property type="term" value="P:fatty acid beta-oxidation"/>
    <property type="evidence" value="ECO:0007669"/>
    <property type="project" value="TreeGrafter"/>
</dbReference>
<gene>
    <name evidence="6" type="ORF">FCC1311_088881</name>
</gene>
<feature type="domain" description="Choline/carnitine acyltransferase" evidence="5">
    <location>
        <begin position="87"/>
        <end position="658"/>
    </location>
</feature>
<dbReference type="EMBL" id="BEYU01000016">
    <property type="protein sequence ID" value="GBG25864.1"/>
    <property type="molecule type" value="Genomic_DNA"/>
</dbReference>
<evidence type="ECO:0000256" key="2">
    <source>
        <dbReference type="ARBA" id="ARBA00022679"/>
    </source>
</evidence>
<dbReference type="GO" id="GO:0004095">
    <property type="term" value="F:carnitine O-palmitoyltransferase activity"/>
    <property type="evidence" value="ECO:0007669"/>
    <property type="project" value="TreeGrafter"/>
</dbReference>
<comment type="caution">
    <text evidence="6">The sequence shown here is derived from an EMBL/GenBank/DDBJ whole genome shotgun (WGS) entry which is preliminary data.</text>
</comment>
<evidence type="ECO:0000256" key="3">
    <source>
        <dbReference type="ARBA" id="ARBA00023315"/>
    </source>
</evidence>
<comment type="similarity">
    <text evidence="1">Belongs to the carnitine/choline acetyltransferase family.</text>
</comment>
<proteinExistence type="inferred from homology"/>
<accession>A0A2R5GDI1</accession>
<dbReference type="Gene3D" id="3.30.559.10">
    <property type="entry name" value="Chloramphenicol acetyltransferase-like domain"/>
    <property type="match status" value="1"/>
</dbReference>
<dbReference type="SUPFAM" id="SSF52777">
    <property type="entry name" value="CoA-dependent acyltransferases"/>
    <property type="match status" value="2"/>
</dbReference>
<evidence type="ECO:0000313" key="6">
    <source>
        <dbReference type="EMBL" id="GBG25864.1"/>
    </source>
</evidence>
<keyword evidence="7" id="KW-1185">Reference proteome</keyword>
<dbReference type="PANTHER" id="PTHR22589">
    <property type="entry name" value="CARNITINE O-ACYLTRANSFERASE"/>
    <property type="match status" value="1"/>
</dbReference>
<dbReference type="InParanoid" id="A0A2R5GDI1"/>
<dbReference type="GO" id="GO:0005739">
    <property type="term" value="C:mitochondrion"/>
    <property type="evidence" value="ECO:0007669"/>
    <property type="project" value="TreeGrafter"/>
</dbReference>
<dbReference type="Gene3D" id="3.30.559.70">
    <property type="entry name" value="Choline/Carnitine o-acyltransferase, domain 2"/>
    <property type="match status" value="1"/>
</dbReference>
<protein>
    <submittedName>
        <fullName evidence="6">Carnitine O-palmitoyltransferase 2, mitochondrial</fullName>
    </submittedName>
</protein>
<dbReference type="InterPro" id="IPR039551">
    <property type="entry name" value="Cho/carn_acyl_trans"/>
</dbReference>
<dbReference type="PANTHER" id="PTHR22589:SF16">
    <property type="entry name" value="CARNITINE O-PALMITOYLTRANSFERASE 2, MITOCHONDRIAL"/>
    <property type="match status" value="1"/>
</dbReference>
<evidence type="ECO:0000313" key="7">
    <source>
        <dbReference type="Proteomes" id="UP000241890"/>
    </source>
</evidence>
<dbReference type="AlphaFoldDB" id="A0A2R5GDI1"/>
<evidence type="ECO:0000256" key="1">
    <source>
        <dbReference type="ARBA" id="ARBA00005232"/>
    </source>
</evidence>
<keyword evidence="3" id="KW-0012">Acyltransferase</keyword>
<dbReference type="OrthoDB" id="240216at2759"/>
<name>A0A2R5GDI1_9STRA</name>
<dbReference type="InterPro" id="IPR042231">
    <property type="entry name" value="Cho/carn_acyl_trans_2"/>
</dbReference>
<evidence type="ECO:0000256" key="4">
    <source>
        <dbReference type="PIRSR" id="PIRSR600542-1"/>
    </source>
</evidence>
<dbReference type="Proteomes" id="UP000241890">
    <property type="component" value="Unassembled WGS sequence"/>
</dbReference>
<reference evidence="6 7" key="1">
    <citation type="submission" date="2017-12" db="EMBL/GenBank/DDBJ databases">
        <title>Sequencing, de novo assembly and annotation of complete genome of a new Thraustochytrid species, strain FCC1311.</title>
        <authorList>
            <person name="Sedici K."/>
            <person name="Godart F."/>
            <person name="Aiese Cigliano R."/>
            <person name="Sanseverino W."/>
            <person name="Barakat M."/>
            <person name="Ortet P."/>
            <person name="Marechal E."/>
            <person name="Cagnac O."/>
            <person name="Amato A."/>
        </authorList>
    </citation>
    <scope>NUCLEOTIDE SEQUENCE [LARGE SCALE GENOMIC DNA]</scope>
</reference>
<evidence type="ECO:0000259" key="5">
    <source>
        <dbReference type="Pfam" id="PF00755"/>
    </source>
</evidence>
<keyword evidence="2 6" id="KW-0808">Transferase</keyword>